<keyword evidence="2" id="KW-1185">Reference proteome</keyword>
<dbReference type="GeneID" id="108704206"/>
<evidence type="ECO:0000313" key="2">
    <source>
        <dbReference type="Proteomes" id="UP000186698"/>
    </source>
</evidence>
<accession>A0A8J1M189</accession>
<dbReference type="RefSeq" id="XP_041435086.1">
    <property type="nucleotide sequence ID" value="XM_041579152.1"/>
</dbReference>
<evidence type="ECO:0000313" key="3">
    <source>
        <dbReference type="RefSeq" id="XP_041435086.1"/>
    </source>
</evidence>
<dbReference type="KEGG" id="xla:108704206"/>
<protein>
    <submittedName>
        <fullName evidence="3">Uncharacterized protein LOC108704206 isoform X1</fullName>
    </submittedName>
</protein>
<gene>
    <name evidence="3" type="primary">LOC108704206</name>
</gene>
<dbReference type="OrthoDB" id="9877893at2759"/>
<feature type="compositionally biased region" description="Acidic residues" evidence="1">
    <location>
        <begin position="233"/>
        <end position="242"/>
    </location>
</feature>
<dbReference type="AlphaFoldDB" id="A0A8J1M189"/>
<proteinExistence type="predicted"/>
<dbReference type="Proteomes" id="UP000186698">
    <property type="component" value="Chromosome 9_10S"/>
</dbReference>
<feature type="region of interest" description="Disordered" evidence="1">
    <location>
        <begin position="229"/>
        <end position="249"/>
    </location>
</feature>
<feature type="region of interest" description="Disordered" evidence="1">
    <location>
        <begin position="94"/>
        <end position="125"/>
    </location>
</feature>
<reference evidence="3" key="1">
    <citation type="submission" date="2025-08" db="UniProtKB">
        <authorList>
            <consortium name="RefSeq"/>
        </authorList>
    </citation>
    <scope>IDENTIFICATION</scope>
    <source>
        <strain evidence="3">J_2021</strain>
        <tissue evidence="3">Erythrocytes</tissue>
    </source>
</reference>
<organism evidence="2 3">
    <name type="scientific">Xenopus laevis</name>
    <name type="common">African clawed frog</name>
    <dbReference type="NCBI Taxonomy" id="8355"/>
    <lineage>
        <taxon>Eukaryota</taxon>
        <taxon>Metazoa</taxon>
        <taxon>Chordata</taxon>
        <taxon>Craniata</taxon>
        <taxon>Vertebrata</taxon>
        <taxon>Euteleostomi</taxon>
        <taxon>Amphibia</taxon>
        <taxon>Batrachia</taxon>
        <taxon>Anura</taxon>
        <taxon>Pipoidea</taxon>
        <taxon>Pipidae</taxon>
        <taxon>Xenopodinae</taxon>
        <taxon>Xenopus</taxon>
        <taxon>Xenopus</taxon>
    </lineage>
</organism>
<dbReference type="CTD" id="108704206"/>
<evidence type="ECO:0000256" key="1">
    <source>
        <dbReference type="SAM" id="MobiDB-lite"/>
    </source>
</evidence>
<sequence length="249" mass="27577">MDSMSITTGMWAVVLFFPVVITTALCLGCRKRTLTRIPQNVANYESKNYFTHPSTSSFMVLGPNYMQRTLPSPTVVSPPCHSLMVSPVLAESRRSSVGRVTQQDNESAPDYENNPSSSSCNVDDEENHSLGYIQVLPDDNVPSAEQPVIMSYSRDDEDSISSATYEQYVNEGNQPVSQGDSMEYVNLVEETCKHCGTSGQNVKEGNARDSQGESLEYVNLMEEVVAVDKHSDNEEEMPDYENIENSCKG</sequence>
<name>A0A8J1M189_XENLA</name>